<gene>
    <name evidence="2" type="ORF">VHA01S_074_00040</name>
</gene>
<keyword evidence="1" id="KW-0472">Membrane</keyword>
<accession>V5FHK0</accession>
<keyword evidence="1" id="KW-1133">Transmembrane helix</keyword>
<proteinExistence type="predicted"/>
<feature type="transmembrane region" description="Helical" evidence="1">
    <location>
        <begin position="12"/>
        <end position="35"/>
    </location>
</feature>
<organism evidence="2 3">
    <name type="scientific">Vibrio halioticoli NBRC 102217</name>
    <dbReference type="NCBI Taxonomy" id="1219072"/>
    <lineage>
        <taxon>Bacteria</taxon>
        <taxon>Pseudomonadati</taxon>
        <taxon>Pseudomonadota</taxon>
        <taxon>Gammaproteobacteria</taxon>
        <taxon>Vibrionales</taxon>
        <taxon>Vibrionaceae</taxon>
        <taxon>Vibrio</taxon>
    </lineage>
</organism>
<evidence type="ECO:0000256" key="1">
    <source>
        <dbReference type="SAM" id="Phobius"/>
    </source>
</evidence>
<evidence type="ECO:0000313" key="3">
    <source>
        <dbReference type="Proteomes" id="UP000017800"/>
    </source>
</evidence>
<dbReference type="AlphaFoldDB" id="V5FHK0"/>
<reference evidence="2 3" key="2">
    <citation type="submission" date="2013-11" db="EMBL/GenBank/DDBJ databases">
        <title>Whole genome shotgun sequence of Vibrio halioticoli NBRC 102217.</title>
        <authorList>
            <person name="Isaki S."/>
            <person name="Kimura A."/>
            <person name="Ohji S."/>
            <person name="Hosoyama A."/>
            <person name="Fujita N."/>
            <person name="Hashimoto M."/>
            <person name="Hosoyama Y."/>
            <person name="Yamazoe A."/>
        </authorList>
    </citation>
    <scope>NUCLEOTIDE SEQUENCE [LARGE SCALE GENOMIC DNA]</scope>
    <source>
        <strain evidence="2 3">NBRC 102217</strain>
    </source>
</reference>
<protein>
    <submittedName>
        <fullName evidence="2">Uncharacterized protein</fullName>
    </submittedName>
</protein>
<comment type="caution">
    <text evidence="2">The sequence shown here is derived from an EMBL/GenBank/DDBJ whole genome shotgun (WGS) entry which is preliminary data.</text>
</comment>
<name>V5FHK0_9VIBR</name>
<dbReference type="Proteomes" id="UP000017800">
    <property type="component" value="Unassembled WGS sequence"/>
</dbReference>
<sequence length="52" mass="5911">MKFLIKNDLQKLIDDNVFIVLLFAAMICVLSASFFKEPVTYWITIVASSLVT</sequence>
<evidence type="ECO:0000313" key="2">
    <source>
        <dbReference type="EMBL" id="GAD91213.1"/>
    </source>
</evidence>
<keyword evidence="1" id="KW-0812">Transmembrane</keyword>
<keyword evidence="3" id="KW-1185">Reference proteome</keyword>
<dbReference type="EMBL" id="BAUJ01000074">
    <property type="protein sequence ID" value="GAD91213.1"/>
    <property type="molecule type" value="Genomic_DNA"/>
</dbReference>
<reference evidence="2 3" key="1">
    <citation type="submission" date="2013-10" db="EMBL/GenBank/DDBJ databases">
        <authorList>
            <person name="Ichikawa N."/>
            <person name="Kimura A."/>
            <person name="Ohji S."/>
            <person name="Hosoyama A."/>
            <person name="Fujita N."/>
        </authorList>
    </citation>
    <scope>NUCLEOTIDE SEQUENCE [LARGE SCALE GENOMIC DNA]</scope>
    <source>
        <strain evidence="2 3">NBRC 102217</strain>
    </source>
</reference>